<sequence>MQVRHVIGLILFLAAVPLQMYLIKYNQNFKDLTLEIVKNLPDGLLQLSNFVAEYVWVAKNYLHSTYEYLGLSESLEDDSIEDQEIPENLIRNFRPPHVEFRIGNDLTKEPEYFHGLSWNLECLVFFTTFAFSFDGVHANLFVILLESSQIFTSFREFSFFHTFSNIPMDESTFGIHQVKLVVQSSPSFSNSCGVGQHANSTLYFGQITTRYHSWRLVIDTNFETSWTPVNKLNGPLGFDGSNGSIDILGDDITTVQHATSHVFAMTWVTFHHLVGWFKTSVGDF</sequence>
<dbReference type="OrthoDB" id="28868at2759"/>
<comment type="caution">
    <text evidence="2">The sequence shown here is derived from an EMBL/GenBank/DDBJ whole genome shotgun (WGS) entry which is preliminary data.</text>
</comment>
<keyword evidence="1" id="KW-0472">Membrane</keyword>
<dbReference type="Proteomes" id="UP000475862">
    <property type="component" value="Unassembled WGS sequence"/>
</dbReference>
<protein>
    <submittedName>
        <fullName evidence="2">Uncharacterized protein</fullName>
    </submittedName>
</protein>
<evidence type="ECO:0000313" key="3">
    <source>
        <dbReference type="Proteomes" id="UP000475862"/>
    </source>
</evidence>
<organism evidence="2 3">
    <name type="scientific">Aphis glycines</name>
    <name type="common">Soybean aphid</name>
    <dbReference type="NCBI Taxonomy" id="307491"/>
    <lineage>
        <taxon>Eukaryota</taxon>
        <taxon>Metazoa</taxon>
        <taxon>Ecdysozoa</taxon>
        <taxon>Arthropoda</taxon>
        <taxon>Hexapoda</taxon>
        <taxon>Insecta</taxon>
        <taxon>Pterygota</taxon>
        <taxon>Neoptera</taxon>
        <taxon>Paraneoptera</taxon>
        <taxon>Hemiptera</taxon>
        <taxon>Sternorrhyncha</taxon>
        <taxon>Aphidomorpha</taxon>
        <taxon>Aphidoidea</taxon>
        <taxon>Aphididae</taxon>
        <taxon>Aphidini</taxon>
        <taxon>Aphis</taxon>
        <taxon>Aphis</taxon>
    </lineage>
</organism>
<dbReference type="AlphaFoldDB" id="A0A6G0T8Q8"/>
<proteinExistence type="predicted"/>
<feature type="transmembrane region" description="Helical" evidence="1">
    <location>
        <begin position="6"/>
        <end position="23"/>
    </location>
</feature>
<keyword evidence="1" id="KW-0812">Transmembrane</keyword>
<accession>A0A6G0T8Q8</accession>
<reference evidence="2 3" key="1">
    <citation type="submission" date="2019-08" db="EMBL/GenBank/DDBJ databases">
        <title>The genome of the soybean aphid Biotype 1, its phylome, world population structure and adaptation to the North American continent.</title>
        <authorList>
            <person name="Giordano R."/>
            <person name="Donthu R.K."/>
            <person name="Hernandez A.G."/>
            <person name="Wright C.L."/>
            <person name="Zimin A.V."/>
        </authorList>
    </citation>
    <scope>NUCLEOTIDE SEQUENCE [LARGE SCALE GENOMIC DNA]</scope>
    <source>
        <tissue evidence="2">Whole aphids</tissue>
    </source>
</reference>
<dbReference type="EMBL" id="VYZN01000049">
    <property type="protein sequence ID" value="KAE9528137.1"/>
    <property type="molecule type" value="Genomic_DNA"/>
</dbReference>
<name>A0A6G0T8Q8_APHGL</name>
<keyword evidence="1" id="KW-1133">Transmembrane helix</keyword>
<keyword evidence="3" id="KW-1185">Reference proteome</keyword>
<evidence type="ECO:0000256" key="1">
    <source>
        <dbReference type="SAM" id="Phobius"/>
    </source>
</evidence>
<gene>
    <name evidence="2" type="ORF">AGLY_012559</name>
</gene>
<evidence type="ECO:0000313" key="2">
    <source>
        <dbReference type="EMBL" id="KAE9528137.1"/>
    </source>
</evidence>